<dbReference type="InterPro" id="IPR011991">
    <property type="entry name" value="ArsR-like_HTH"/>
</dbReference>
<dbReference type="InterPro" id="IPR036390">
    <property type="entry name" value="WH_DNA-bd_sf"/>
</dbReference>
<protein>
    <recommendedName>
        <fullName evidence="1">Transcription regulator TrmB N-terminal domain-containing protein</fullName>
    </recommendedName>
</protein>
<accession>A0A2M7VAF3</accession>
<dbReference type="AlphaFoldDB" id="A0A2M7VAF3"/>
<proteinExistence type="predicted"/>
<feature type="domain" description="Transcription regulator TrmB N-terminal" evidence="1">
    <location>
        <begin position="7"/>
        <end position="74"/>
    </location>
</feature>
<dbReference type="CDD" id="cd00090">
    <property type="entry name" value="HTH_ARSR"/>
    <property type="match status" value="1"/>
</dbReference>
<dbReference type="InterPro" id="IPR036388">
    <property type="entry name" value="WH-like_DNA-bd_sf"/>
</dbReference>
<dbReference type="PANTHER" id="PTHR34293:SF1">
    <property type="entry name" value="HTH-TYPE TRANSCRIPTIONAL REGULATOR TRMBL2"/>
    <property type="match status" value="1"/>
</dbReference>
<reference evidence="3" key="1">
    <citation type="submission" date="2017-09" db="EMBL/GenBank/DDBJ databases">
        <title>Depth-based differentiation of microbial function through sediment-hosted aquifers and enrichment of novel symbionts in the deep terrestrial subsurface.</title>
        <authorList>
            <person name="Probst A.J."/>
            <person name="Ladd B."/>
            <person name="Jarett J.K."/>
            <person name="Geller-Mcgrath D.E."/>
            <person name="Sieber C.M.K."/>
            <person name="Emerson J.B."/>
            <person name="Anantharaman K."/>
            <person name="Thomas B.C."/>
            <person name="Malmstrom R."/>
            <person name="Stieglmeier M."/>
            <person name="Klingl A."/>
            <person name="Woyke T."/>
            <person name="Ryan C.M."/>
            <person name="Banfield J.F."/>
        </authorList>
    </citation>
    <scope>NUCLEOTIDE SEQUENCE [LARGE SCALE GENOMIC DNA]</scope>
</reference>
<comment type="caution">
    <text evidence="2">The sequence shown here is derived from an EMBL/GenBank/DDBJ whole genome shotgun (WGS) entry which is preliminary data.</text>
</comment>
<name>A0A2M7VAF3_9BACT</name>
<sequence length="242" mass="27976">MKNIPLLTQLGFSQQEHGIYVTLLEQGPSTISSISKGTGIYRPTIYKTLPKLLKQGLITVTKKGKRNKYVAEHPRMLEGLVKEMKNKVESDFDELQQIYLVHDKRPLVKYLEGRKGLSFVLDDIAISSNKHDVICRYSSRKDTTDVDKYVSQKYRDMREKKQLERLVITSDTLAKKKTTPRLDRTIKVVPTKFDLFDDDVSLYIYGDKVAFVDYNSDSAFIVESKYIASFQKKIFKLLFSKL</sequence>
<dbReference type="InterPro" id="IPR002831">
    <property type="entry name" value="Tscrpt_reg_TrmB_N"/>
</dbReference>
<dbReference type="Pfam" id="PF01978">
    <property type="entry name" value="TrmB"/>
    <property type="match status" value="1"/>
</dbReference>
<evidence type="ECO:0000313" key="3">
    <source>
        <dbReference type="Proteomes" id="UP000231453"/>
    </source>
</evidence>
<dbReference type="SUPFAM" id="SSF46785">
    <property type="entry name" value="Winged helix' DNA-binding domain"/>
    <property type="match status" value="1"/>
</dbReference>
<organism evidence="2 3">
    <name type="scientific">Candidatus Magasanikbacteria bacterium CG_4_10_14_0_2_um_filter_33_14</name>
    <dbReference type="NCBI Taxonomy" id="1974636"/>
    <lineage>
        <taxon>Bacteria</taxon>
        <taxon>Candidatus Magasanikiibacteriota</taxon>
    </lineage>
</organism>
<dbReference type="Gene3D" id="1.10.10.10">
    <property type="entry name" value="Winged helix-like DNA-binding domain superfamily/Winged helix DNA-binding domain"/>
    <property type="match status" value="1"/>
</dbReference>
<evidence type="ECO:0000259" key="1">
    <source>
        <dbReference type="Pfam" id="PF01978"/>
    </source>
</evidence>
<dbReference type="Proteomes" id="UP000231453">
    <property type="component" value="Unassembled WGS sequence"/>
</dbReference>
<dbReference type="EMBL" id="PFPL01000043">
    <property type="protein sequence ID" value="PIZ95856.1"/>
    <property type="molecule type" value="Genomic_DNA"/>
</dbReference>
<dbReference type="InterPro" id="IPR051797">
    <property type="entry name" value="TrmB-like"/>
</dbReference>
<dbReference type="PANTHER" id="PTHR34293">
    <property type="entry name" value="HTH-TYPE TRANSCRIPTIONAL REGULATOR TRMBL2"/>
    <property type="match status" value="1"/>
</dbReference>
<gene>
    <name evidence="2" type="ORF">COX80_03210</name>
</gene>
<evidence type="ECO:0000313" key="2">
    <source>
        <dbReference type="EMBL" id="PIZ95856.1"/>
    </source>
</evidence>